<keyword evidence="6" id="KW-0732">Signal</keyword>
<gene>
    <name evidence="8" type="ORF">PGB34_01265</name>
</gene>
<feature type="binding site" description="covalent" evidence="4">
    <location>
        <position position="148"/>
    </location>
    <ligand>
        <name>heme c</name>
        <dbReference type="ChEBI" id="CHEBI:61717"/>
        <label>2</label>
    </ligand>
</feature>
<evidence type="ECO:0000256" key="6">
    <source>
        <dbReference type="SAM" id="SignalP"/>
    </source>
</evidence>
<keyword evidence="9" id="KW-1185">Reference proteome</keyword>
<feature type="binding site" description="covalent" evidence="4">
    <location>
        <position position="46"/>
    </location>
    <ligand>
        <name>heme c</name>
        <dbReference type="ChEBI" id="CHEBI:61717"/>
        <label>1</label>
    </ligand>
</feature>
<evidence type="ECO:0000256" key="1">
    <source>
        <dbReference type="ARBA" id="ARBA00022617"/>
    </source>
</evidence>
<dbReference type="Gene3D" id="1.10.760.10">
    <property type="entry name" value="Cytochrome c-like domain"/>
    <property type="match status" value="2"/>
</dbReference>
<evidence type="ECO:0000313" key="9">
    <source>
        <dbReference type="Proteomes" id="UP001212602"/>
    </source>
</evidence>
<dbReference type="PIRSF" id="PIRSF000005">
    <property type="entry name" value="Cytochrome_c4"/>
    <property type="match status" value="1"/>
</dbReference>
<accession>A0AAE3SYN1</accession>
<dbReference type="GO" id="GO:0009055">
    <property type="term" value="F:electron transfer activity"/>
    <property type="evidence" value="ECO:0007669"/>
    <property type="project" value="InterPro"/>
</dbReference>
<feature type="signal peptide" evidence="6">
    <location>
        <begin position="1"/>
        <end position="25"/>
    </location>
</feature>
<evidence type="ECO:0000256" key="5">
    <source>
        <dbReference type="PIRSR" id="PIRSR000005-2"/>
    </source>
</evidence>
<feature type="chain" id="PRO_5042058092" evidence="6">
    <location>
        <begin position="26"/>
        <end position="243"/>
    </location>
</feature>
<sequence>MPSSLFVRALVVLLACLGGAGPVAAQEPATAHQGFGPDMAPRVAACTACHGREGQATRTGYFPRIAGKPAGYLYEQLRSFRDGRRTQPAMQHLLSNLSDAYLREMAAYFAAQQHPYPAPPPSDLSAELLARGRALVLEGDAARGLPACASCHGAALTGVEPGVPGLLGLPRLYIASQLGAWLTGERRALAPDCMAEVGRQLNATDIQAVAGWLALQPMPADARAVAAHPLPRPCSASTAGALP</sequence>
<dbReference type="InterPro" id="IPR024167">
    <property type="entry name" value="Cytochrome_c4-like"/>
</dbReference>
<feature type="binding site" description="axial binding residue" evidence="5">
    <location>
        <position position="152"/>
    </location>
    <ligand>
        <name>heme c</name>
        <dbReference type="ChEBI" id="CHEBI:61717"/>
        <label>2</label>
    </ligand>
    <ligandPart>
        <name>Fe</name>
        <dbReference type="ChEBI" id="CHEBI:18248"/>
    </ligandPart>
</feature>
<dbReference type="GO" id="GO:0042597">
    <property type="term" value="C:periplasmic space"/>
    <property type="evidence" value="ECO:0007669"/>
    <property type="project" value="InterPro"/>
</dbReference>
<dbReference type="GO" id="GO:0005506">
    <property type="term" value="F:iron ion binding"/>
    <property type="evidence" value="ECO:0007669"/>
    <property type="project" value="InterPro"/>
</dbReference>
<dbReference type="SUPFAM" id="SSF46626">
    <property type="entry name" value="Cytochrome c"/>
    <property type="match status" value="2"/>
</dbReference>
<comment type="PTM">
    <text evidence="4">Binds 2 heme c groups covalently per subunit.</text>
</comment>
<feature type="binding site" description="axial binding residue" evidence="5">
    <location>
        <position position="50"/>
    </location>
    <ligand>
        <name>heme c</name>
        <dbReference type="ChEBI" id="CHEBI:61717"/>
        <label>1</label>
    </ligand>
    <ligandPart>
        <name>Fe</name>
        <dbReference type="ChEBI" id="CHEBI:18248"/>
    </ligandPart>
</feature>
<dbReference type="PANTHER" id="PTHR33751:SF11">
    <property type="entry name" value="BLL4483 PROTEIN"/>
    <property type="match status" value="1"/>
</dbReference>
<keyword evidence="2 5" id="KW-0479">Metal-binding</keyword>
<dbReference type="Pfam" id="PF13442">
    <property type="entry name" value="Cytochrome_CBB3"/>
    <property type="match status" value="1"/>
</dbReference>
<comment type="caution">
    <text evidence="8">The sequence shown here is derived from an EMBL/GenBank/DDBJ whole genome shotgun (WGS) entry which is preliminary data.</text>
</comment>
<organism evidence="8 9">
    <name type="scientific">Xenophilus arseniciresistens</name>
    <dbReference type="NCBI Taxonomy" id="1283306"/>
    <lineage>
        <taxon>Bacteria</taxon>
        <taxon>Pseudomonadati</taxon>
        <taxon>Pseudomonadota</taxon>
        <taxon>Betaproteobacteria</taxon>
        <taxon>Burkholderiales</taxon>
        <taxon>Comamonadaceae</taxon>
        <taxon>Xenophilus</taxon>
    </lineage>
</organism>
<feature type="binding site" description="covalent" evidence="4">
    <location>
        <position position="151"/>
    </location>
    <ligand>
        <name>heme c</name>
        <dbReference type="ChEBI" id="CHEBI:61717"/>
        <label>2</label>
    </ligand>
</feature>
<evidence type="ECO:0000256" key="4">
    <source>
        <dbReference type="PIRSR" id="PIRSR000005-1"/>
    </source>
</evidence>
<feature type="binding site" description="axial binding residue" evidence="5">
    <location>
        <position position="194"/>
    </location>
    <ligand>
        <name>heme c</name>
        <dbReference type="ChEBI" id="CHEBI:61717"/>
        <label>2</label>
    </ligand>
    <ligandPart>
        <name>Fe</name>
        <dbReference type="ChEBI" id="CHEBI:18248"/>
    </ligandPart>
</feature>
<evidence type="ECO:0000256" key="3">
    <source>
        <dbReference type="ARBA" id="ARBA00023004"/>
    </source>
</evidence>
<dbReference type="AlphaFoldDB" id="A0AAE3SYN1"/>
<dbReference type="InterPro" id="IPR036909">
    <property type="entry name" value="Cyt_c-like_dom_sf"/>
</dbReference>
<dbReference type="EMBL" id="JAQIPB010000001">
    <property type="protein sequence ID" value="MDA7414981.1"/>
    <property type="molecule type" value="Genomic_DNA"/>
</dbReference>
<dbReference type="InterPro" id="IPR009056">
    <property type="entry name" value="Cyt_c-like_dom"/>
</dbReference>
<dbReference type="RefSeq" id="WP_271426251.1">
    <property type="nucleotide sequence ID" value="NZ_JAQIPB010000001.1"/>
</dbReference>
<keyword evidence="3 5" id="KW-0408">Iron</keyword>
<evidence type="ECO:0000259" key="7">
    <source>
        <dbReference type="PROSITE" id="PS51007"/>
    </source>
</evidence>
<name>A0AAE3SYN1_9BURK</name>
<dbReference type="PROSITE" id="PS51007">
    <property type="entry name" value="CYTC"/>
    <property type="match status" value="2"/>
</dbReference>
<evidence type="ECO:0000313" key="8">
    <source>
        <dbReference type="EMBL" id="MDA7414981.1"/>
    </source>
</evidence>
<dbReference type="Proteomes" id="UP001212602">
    <property type="component" value="Unassembled WGS sequence"/>
</dbReference>
<dbReference type="GO" id="GO:0020037">
    <property type="term" value="F:heme binding"/>
    <property type="evidence" value="ECO:0007669"/>
    <property type="project" value="InterPro"/>
</dbReference>
<feature type="binding site" description="covalent" evidence="4">
    <location>
        <position position="49"/>
    </location>
    <ligand>
        <name>heme c</name>
        <dbReference type="ChEBI" id="CHEBI:61717"/>
        <label>1</label>
    </ligand>
</feature>
<keyword evidence="1 4" id="KW-0349">Heme</keyword>
<evidence type="ECO:0000256" key="2">
    <source>
        <dbReference type="ARBA" id="ARBA00022723"/>
    </source>
</evidence>
<protein>
    <submittedName>
        <fullName evidence="8">C-type cytochrome</fullName>
    </submittedName>
</protein>
<feature type="domain" description="Cytochrome c" evidence="7">
    <location>
        <begin position="127"/>
        <end position="217"/>
    </location>
</feature>
<feature type="domain" description="Cytochrome c" evidence="7">
    <location>
        <begin position="26"/>
        <end position="113"/>
    </location>
</feature>
<feature type="binding site" description="axial binding residue" evidence="5">
    <location>
        <position position="90"/>
    </location>
    <ligand>
        <name>heme c</name>
        <dbReference type="ChEBI" id="CHEBI:61717"/>
        <label>1</label>
    </ligand>
    <ligandPart>
        <name>Fe</name>
        <dbReference type="ChEBI" id="CHEBI:18248"/>
    </ligandPart>
</feature>
<dbReference type="InterPro" id="IPR050597">
    <property type="entry name" value="Cytochrome_c_Oxidase_Subunit"/>
</dbReference>
<dbReference type="PANTHER" id="PTHR33751">
    <property type="entry name" value="CBB3-TYPE CYTOCHROME C OXIDASE SUBUNIT FIXP"/>
    <property type="match status" value="1"/>
</dbReference>
<reference evidence="8" key="1">
    <citation type="submission" date="2023-01" db="EMBL/GenBank/DDBJ databases">
        <title>Xenophilus mangrovi sp. nov., isolated from soil of Mangrove nature reserve.</title>
        <authorList>
            <person name="Xu S."/>
            <person name="Liu Z."/>
            <person name="Xu Y."/>
        </authorList>
    </citation>
    <scope>NUCLEOTIDE SEQUENCE</scope>
    <source>
        <strain evidence="8">YW8</strain>
    </source>
</reference>
<proteinExistence type="predicted"/>